<reference evidence="7" key="1">
    <citation type="submission" date="2019-06" db="EMBL/GenBank/DDBJ databases">
        <authorList>
            <consortium name="Wellcome Sanger Institute Data Sharing"/>
        </authorList>
    </citation>
    <scope>NUCLEOTIDE SEQUENCE [LARGE SCALE GENOMIC DNA]</scope>
</reference>
<feature type="signal peptide" evidence="6">
    <location>
        <begin position="1"/>
        <end position="20"/>
    </location>
</feature>
<dbReference type="AlphaFoldDB" id="A0A673AZG9"/>
<reference evidence="7" key="2">
    <citation type="submission" date="2025-08" db="UniProtKB">
        <authorList>
            <consortium name="Ensembl"/>
        </authorList>
    </citation>
    <scope>IDENTIFICATION</scope>
</reference>
<organism evidence="7 8">
    <name type="scientific">Sphaeramia orbicularis</name>
    <name type="common">orbiculate cardinalfish</name>
    <dbReference type="NCBI Taxonomy" id="375764"/>
    <lineage>
        <taxon>Eukaryota</taxon>
        <taxon>Metazoa</taxon>
        <taxon>Chordata</taxon>
        <taxon>Craniata</taxon>
        <taxon>Vertebrata</taxon>
        <taxon>Euteleostomi</taxon>
        <taxon>Actinopterygii</taxon>
        <taxon>Neopterygii</taxon>
        <taxon>Teleostei</taxon>
        <taxon>Neoteleostei</taxon>
        <taxon>Acanthomorphata</taxon>
        <taxon>Gobiaria</taxon>
        <taxon>Kurtiformes</taxon>
        <taxon>Apogonoidei</taxon>
        <taxon>Apogonidae</taxon>
        <taxon>Apogoninae</taxon>
        <taxon>Sphaeramia</taxon>
    </lineage>
</organism>
<dbReference type="GO" id="GO:0005764">
    <property type="term" value="C:lysosome"/>
    <property type="evidence" value="ECO:0007669"/>
    <property type="project" value="TreeGrafter"/>
</dbReference>
<evidence type="ECO:0000256" key="6">
    <source>
        <dbReference type="SAM" id="SignalP"/>
    </source>
</evidence>
<keyword evidence="3 6" id="KW-0732">Signal</keyword>
<keyword evidence="5" id="KW-0325">Glycoprotein</keyword>
<keyword evidence="8" id="KW-1185">Reference proteome</keyword>
<evidence type="ECO:0000256" key="4">
    <source>
        <dbReference type="ARBA" id="ARBA00022801"/>
    </source>
</evidence>
<accession>A0A673AZG9</accession>
<dbReference type="PANTHER" id="PTHR11010:SF11">
    <property type="entry name" value="THYMUS-SPECIFIC SERINE PROTEASE"/>
    <property type="match status" value="1"/>
</dbReference>
<evidence type="ECO:0000313" key="8">
    <source>
        <dbReference type="Proteomes" id="UP000472271"/>
    </source>
</evidence>
<dbReference type="GO" id="GO:0006508">
    <property type="term" value="P:proteolysis"/>
    <property type="evidence" value="ECO:0007669"/>
    <property type="project" value="UniProtKB-KW"/>
</dbReference>
<reference evidence="7" key="3">
    <citation type="submission" date="2025-09" db="UniProtKB">
        <authorList>
            <consortium name="Ensembl"/>
        </authorList>
    </citation>
    <scope>IDENTIFICATION</scope>
</reference>
<evidence type="ECO:0008006" key="9">
    <source>
        <dbReference type="Google" id="ProtNLM"/>
    </source>
</evidence>
<protein>
    <recommendedName>
        <fullName evidence="9">Thymus-specific serine protease</fullName>
    </recommendedName>
</protein>
<dbReference type="Gene3D" id="3.40.50.1820">
    <property type="entry name" value="alpha/beta hydrolase"/>
    <property type="match status" value="1"/>
</dbReference>
<evidence type="ECO:0000313" key="7">
    <source>
        <dbReference type="Ensembl" id="ENSSORP00005033752.1"/>
    </source>
</evidence>
<dbReference type="Ensembl" id="ENSSORT00005034665.1">
    <property type="protein sequence ID" value="ENSSORP00005033752.1"/>
    <property type="gene ID" value="ENSSORG00005015982.1"/>
</dbReference>
<feature type="chain" id="PRO_5025393414" description="Thymus-specific serine protease" evidence="6">
    <location>
        <begin position="21"/>
        <end position="155"/>
    </location>
</feature>
<dbReference type="InterPro" id="IPR029058">
    <property type="entry name" value="AB_hydrolase_fold"/>
</dbReference>
<proteinExistence type="inferred from homology"/>
<evidence type="ECO:0000256" key="3">
    <source>
        <dbReference type="ARBA" id="ARBA00022729"/>
    </source>
</evidence>
<keyword evidence="2" id="KW-0645">Protease</keyword>
<dbReference type="InterPro" id="IPR008758">
    <property type="entry name" value="Peptidase_S28"/>
</dbReference>
<dbReference type="InParanoid" id="A0A673AZG9"/>
<name>A0A673AZG9_9TELE</name>
<dbReference type="Proteomes" id="UP000472271">
    <property type="component" value="Chromosome 13"/>
</dbReference>
<evidence type="ECO:0000256" key="2">
    <source>
        <dbReference type="ARBA" id="ARBA00022670"/>
    </source>
</evidence>
<comment type="similarity">
    <text evidence="1">Belongs to the peptidase S28 family.</text>
</comment>
<dbReference type="Pfam" id="PF05577">
    <property type="entry name" value="Peptidase_S28"/>
    <property type="match status" value="1"/>
</dbReference>
<dbReference type="PANTHER" id="PTHR11010">
    <property type="entry name" value="PROTEASE S28 PRO-X CARBOXYPEPTIDASE-RELATED"/>
    <property type="match status" value="1"/>
</dbReference>
<dbReference type="GO" id="GO:0070008">
    <property type="term" value="F:serine-type exopeptidase activity"/>
    <property type="evidence" value="ECO:0007669"/>
    <property type="project" value="InterPro"/>
</dbReference>
<dbReference type="GO" id="GO:0008239">
    <property type="term" value="F:dipeptidyl-peptidase activity"/>
    <property type="evidence" value="ECO:0007669"/>
    <property type="project" value="TreeGrafter"/>
</dbReference>
<dbReference type="GO" id="GO:0005768">
    <property type="term" value="C:endosome"/>
    <property type="evidence" value="ECO:0007669"/>
    <property type="project" value="TreeGrafter"/>
</dbReference>
<evidence type="ECO:0000256" key="5">
    <source>
        <dbReference type="ARBA" id="ARBA00023180"/>
    </source>
</evidence>
<sequence>MFLFPARCFFLLLLFNFTNTGRVLWKIKERLRDIQLQETEKHLLTGTVTGRHLLQHAQEGKIHQQLDHFNRQDGNTFPQRFFVNEAYWQRPDGPVFLYIGGEGPISVFDVVAGHHVDIAEKHGALLLALEHRFYGNSINPDEFIFFSIKESGITY</sequence>
<evidence type="ECO:0000256" key="1">
    <source>
        <dbReference type="ARBA" id="ARBA00011079"/>
    </source>
</evidence>
<keyword evidence="4" id="KW-0378">Hydrolase</keyword>